<feature type="transmembrane region" description="Helical" evidence="7">
    <location>
        <begin position="466"/>
        <end position="495"/>
    </location>
</feature>
<accession>A0AAE1NW38</accession>
<evidence type="ECO:0000256" key="7">
    <source>
        <dbReference type="SAM" id="Phobius"/>
    </source>
</evidence>
<comment type="similarity">
    <text evidence="2">Belongs to the SLC13A/DASS transporter (TC 2.A.47) family. NADC subfamily.</text>
</comment>
<keyword evidence="5 7" id="KW-0472">Membrane</keyword>
<feature type="transmembrane region" description="Helical" evidence="7">
    <location>
        <begin position="228"/>
        <end position="253"/>
    </location>
</feature>
<dbReference type="GO" id="GO:0005886">
    <property type="term" value="C:plasma membrane"/>
    <property type="evidence" value="ECO:0007669"/>
    <property type="project" value="TreeGrafter"/>
</dbReference>
<keyword evidence="9" id="KW-1185">Reference proteome</keyword>
<feature type="transmembrane region" description="Helical" evidence="7">
    <location>
        <begin position="332"/>
        <end position="351"/>
    </location>
</feature>
<evidence type="ECO:0000256" key="6">
    <source>
        <dbReference type="SAM" id="MobiDB-lite"/>
    </source>
</evidence>
<dbReference type="GO" id="GO:0015141">
    <property type="term" value="F:succinate transmembrane transporter activity"/>
    <property type="evidence" value="ECO:0007669"/>
    <property type="project" value="TreeGrafter"/>
</dbReference>
<evidence type="ECO:0008006" key="10">
    <source>
        <dbReference type="Google" id="ProtNLM"/>
    </source>
</evidence>
<dbReference type="EMBL" id="JAWZYT010003643">
    <property type="protein sequence ID" value="KAK4297414.1"/>
    <property type="molecule type" value="Genomic_DNA"/>
</dbReference>
<name>A0AAE1NW38_9EUCA</name>
<feature type="transmembrane region" description="Helical" evidence="7">
    <location>
        <begin position="273"/>
        <end position="297"/>
    </location>
</feature>
<protein>
    <recommendedName>
        <fullName evidence="10">Solute carrier family 13 member 5</fullName>
    </recommendedName>
</protein>
<evidence type="ECO:0000313" key="9">
    <source>
        <dbReference type="Proteomes" id="UP001292094"/>
    </source>
</evidence>
<dbReference type="InterPro" id="IPR001898">
    <property type="entry name" value="SLC13A/DASS"/>
</dbReference>
<evidence type="ECO:0000313" key="8">
    <source>
        <dbReference type="EMBL" id="KAK4297414.1"/>
    </source>
</evidence>
<sequence length="586" mass="64920">MRVPRGARLLWRHRDFLIVFLTPILLSLIFLISSSKEARCGYVVLLMAVYWVTEAVPLPVTALIPVFAYPLLGILSTNEVCFSYMKDTNMMFLGGITVAVAVECCNLHTRIALKVLLVVGQSLKKLMAGFILTTTFLSMWMSNVATTVLMMPIAEAILTELETKSSEKTELIGAFRGDLSVCESGTNNVEEEETLGKQKREREKKMGEERGEGDEDERERNNKIVRNTLMITLMYSANLGGIGALTGTAPNLVLKGVLDSTYSQPTGLTFLTWMLYNVPGMIVCIFIGWIWLQVRYLGLFSWKGRRKNCLVEESVVRRVVERKYRALGPFTFREGIVLTFFLALVLLWVLRAPEFIDGWAIYFYDTYGVKVNNATPAILIAFLYFALPANLNFSSFKKSEEDDEVIISSESEEACLSWDVVEKKVPWGVILLLGGSFAMAEGVKASGLSVWLGDQLFVFSDVPPGLVVLVVTFLVSMATEVASNTATTSILLPVLNQLALRMQVNPLYLMVPATVSASFAFMLPAATPPNAIVYAAAKMNTKEMMSTGLVMNILCVLVTNIMINTLGVAIFDLNTMPPWTNTTTST</sequence>
<keyword evidence="3 7" id="KW-0812">Transmembrane</keyword>
<dbReference type="AlphaFoldDB" id="A0AAE1NW38"/>
<comment type="caution">
    <text evidence="8">The sequence shown here is derived from an EMBL/GenBank/DDBJ whole genome shotgun (WGS) entry which is preliminary data.</text>
</comment>
<dbReference type="GO" id="GO:0015137">
    <property type="term" value="F:citrate transmembrane transporter activity"/>
    <property type="evidence" value="ECO:0007669"/>
    <property type="project" value="TreeGrafter"/>
</dbReference>
<evidence type="ECO:0000256" key="1">
    <source>
        <dbReference type="ARBA" id="ARBA00004141"/>
    </source>
</evidence>
<feature type="transmembrane region" description="Helical" evidence="7">
    <location>
        <begin position="56"/>
        <end position="78"/>
    </location>
</feature>
<dbReference type="PANTHER" id="PTHR10283">
    <property type="entry name" value="SOLUTE CARRIER FAMILY 13 MEMBER"/>
    <property type="match status" value="1"/>
</dbReference>
<dbReference type="Pfam" id="PF00939">
    <property type="entry name" value="Na_sulph_symp"/>
    <property type="match status" value="1"/>
</dbReference>
<feature type="transmembrane region" description="Helical" evidence="7">
    <location>
        <begin position="129"/>
        <end position="154"/>
    </location>
</feature>
<feature type="transmembrane region" description="Helical" evidence="7">
    <location>
        <begin position="371"/>
        <end position="391"/>
    </location>
</feature>
<feature type="region of interest" description="Disordered" evidence="6">
    <location>
        <begin position="186"/>
        <end position="220"/>
    </location>
</feature>
<evidence type="ECO:0000256" key="4">
    <source>
        <dbReference type="ARBA" id="ARBA00022989"/>
    </source>
</evidence>
<evidence type="ECO:0000256" key="2">
    <source>
        <dbReference type="ARBA" id="ARBA00006772"/>
    </source>
</evidence>
<comment type="subcellular location">
    <subcellularLocation>
        <location evidence="1">Membrane</location>
        <topology evidence="1">Multi-pass membrane protein</topology>
    </subcellularLocation>
</comment>
<keyword evidence="4 7" id="KW-1133">Transmembrane helix</keyword>
<gene>
    <name evidence="8" type="ORF">Pmani_030165</name>
</gene>
<feature type="compositionally biased region" description="Basic and acidic residues" evidence="6">
    <location>
        <begin position="194"/>
        <end position="210"/>
    </location>
</feature>
<feature type="transmembrane region" description="Helical" evidence="7">
    <location>
        <begin position="515"/>
        <end position="537"/>
    </location>
</feature>
<feature type="transmembrane region" description="Helical" evidence="7">
    <location>
        <begin position="90"/>
        <end position="109"/>
    </location>
</feature>
<dbReference type="Proteomes" id="UP001292094">
    <property type="component" value="Unassembled WGS sequence"/>
</dbReference>
<organism evidence="8 9">
    <name type="scientific">Petrolisthes manimaculis</name>
    <dbReference type="NCBI Taxonomy" id="1843537"/>
    <lineage>
        <taxon>Eukaryota</taxon>
        <taxon>Metazoa</taxon>
        <taxon>Ecdysozoa</taxon>
        <taxon>Arthropoda</taxon>
        <taxon>Crustacea</taxon>
        <taxon>Multicrustacea</taxon>
        <taxon>Malacostraca</taxon>
        <taxon>Eumalacostraca</taxon>
        <taxon>Eucarida</taxon>
        <taxon>Decapoda</taxon>
        <taxon>Pleocyemata</taxon>
        <taxon>Anomura</taxon>
        <taxon>Galatheoidea</taxon>
        <taxon>Porcellanidae</taxon>
        <taxon>Petrolisthes</taxon>
    </lineage>
</organism>
<evidence type="ECO:0000256" key="5">
    <source>
        <dbReference type="ARBA" id="ARBA00023136"/>
    </source>
</evidence>
<evidence type="ECO:0000256" key="3">
    <source>
        <dbReference type="ARBA" id="ARBA00022692"/>
    </source>
</evidence>
<dbReference type="PANTHER" id="PTHR10283:SF82">
    <property type="entry name" value="SOLUTE CARRIER FAMILY 13 MEMBER 2"/>
    <property type="match status" value="1"/>
</dbReference>
<feature type="transmembrane region" description="Helical" evidence="7">
    <location>
        <begin position="549"/>
        <end position="571"/>
    </location>
</feature>
<reference evidence="8" key="1">
    <citation type="submission" date="2023-11" db="EMBL/GenBank/DDBJ databases">
        <title>Genome assemblies of two species of porcelain crab, Petrolisthes cinctipes and Petrolisthes manimaculis (Anomura: Porcellanidae).</title>
        <authorList>
            <person name="Angst P."/>
        </authorList>
    </citation>
    <scope>NUCLEOTIDE SEQUENCE</scope>
    <source>
        <strain evidence="8">PB745_02</strain>
        <tissue evidence="8">Gill</tissue>
    </source>
</reference>
<proteinExistence type="inferred from homology"/>